<evidence type="ECO:0000313" key="3">
    <source>
        <dbReference type="Proteomes" id="UP000440578"/>
    </source>
</evidence>
<reference evidence="2 3" key="1">
    <citation type="submission" date="2019-07" db="EMBL/GenBank/DDBJ databases">
        <title>Draft genome assembly of a fouling barnacle, Amphibalanus amphitrite (Darwin, 1854): The first reference genome for Thecostraca.</title>
        <authorList>
            <person name="Kim W."/>
        </authorList>
    </citation>
    <scope>NUCLEOTIDE SEQUENCE [LARGE SCALE GENOMIC DNA]</scope>
    <source>
        <strain evidence="2">SNU_AA5</strain>
        <tissue evidence="2">Soma without cirri and trophi</tissue>
    </source>
</reference>
<sequence length="312" mass="33905">MNITVYPWIDTNKKLKSGTCSLNMRLQLGVDANVTLNLVGLTGESNIFTITLSDADTTITYSDATAGQQTSSATHLVNSDSLSQLQVSWCGDVTTLGPAGNPSLVSVPAAGVSDIGYLSATSSGPESLLQVEKFAADEWLFDEQGTSADPIFSFGQTMISRQIEPTVDVTVKYDCMSKSYCSVYLRSEYPRLLTIFIGAWSNSASGLAYDKGSSVYFNQTNTGPVLSPTEFNTFTVSYRNGSVTIFRNDESEPIFNVTSELMPPITSVGIGSMHWGSWKSVRVARYDRAWATDSWITDDIGFSNMDTTIYSP</sequence>
<keyword evidence="3" id="KW-1185">Reference proteome</keyword>
<accession>A0A6A4WC26</accession>
<dbReference type="AlphaFoldDB" id="A0A6A4WC26"/>
<dbReference type="InterPro" id="IPR022041">
    <property type="entry name" value="Methyltransf_FA"/>
</dbReference>
<feature type="domain" description="Farnesoic acid O-methyl transferase" evidence="1">
    <location>
        <begin position="191"/>
        <end position="276"/>
    </location>
</feature>
<gene>
    <name evidence="2" type="ORF">FJT64_023397</name>
</gene>
<dbReference type="EMBL" id="VIIS01000800">
    <property type="protein sequence ID" value="KAF0304876.1"/>
    <property type="molecule type" value="Genomic_DNA"/>
</dbReference>
<name>A0A6A4WC26_AMPAM</name>
<proteinExistence type="predicted"/>
<evidence type="ECO:0000313" key="2">
    <source>
        <dbReference type="EMBL" id="KAF0304876.1"/>
    </source>
</evidence>
<organism evidence="2 3">
    <name type="scientific">Amphibalanus amphitrite</name>
    <name type="common">Striped barnacle</name>
    <name type="synonym">Balanus amphitrite</name>
    <dbReference type="NCBI Taxonomy" id="1232801"/>
    <lineage>
        <taxon>Eukaryota</taxon>
        <taxon>Metazoa</taxon>
        <taxon>Ecdysozoa</taxon>
        <taxon>Arthropoda</taxon>
        <taxon>Crustacea</taxon>
        <taxon>Multicrustacea</taxon>
        <taxon>Cirripedia</taxon>
        <taxon>Thoracica</taxon>
        <taxon>Thoracicalcarea</taxon>
        <taxon>Balanomorpha</taxon>
        <taxon>Balanoidea</taxon>
        <taxon>Balanidae</taxon>
        <taxon>Amphibalaninae</taxon>
        <taxon>Amphibalanus</taxon>
    </lineage>
</organism>
<evidence type="ECO:0000259" key="1">
    <source>
        <dbReference type="Pfam" id="PF12248"/>
    </source>
</evidence>
<dbReference type="Pfam" id="PF12248">
    <property type="entry name" value="Methyltransf_FA"/>
    <property type="match status" value="1"/>
</dbReference>
<dbReference type="Proteomes" id="UP000440578">
    <property type="component" value="Unassembled WGS sequence"/>
</dbReference>
<comment type="caution">
    <text evidence="2">The sequence shown here is derived from an EMBL/GenBank/DDBJ whole genome shotgun (WGS) entry which is preliminary data.</text>
</comment>
<protein>
    <recommendedName>
        <fullName evidence="1">Farnesoic acid O-methyl transferase domain-containing protein</fullName>
    </recommendedName>
</protein>